<reference evidence="9" key="4">
    <citation type="submission" date="2025-09" db="UniProtKB">
        <authorList>
            <consortium name="Ensembl"/>
        </authorList>
    </citation>
    <scope>IDENTIFICATION</scope>
</reference>
<dbReference type="Ensembl" id="ENSAMXT00000039452.1">
    <property type="protein sequence ID" value="ENSAMXP00000048956.1"/>
    <property type="gene ID" value="ENSAMXG00000042540.1"/>
</dbReference>
<organism evidence="9 10">
    <name type="scientific">Astyanax mexicanus</name>
    <name type="common">Blind cave fish</name>
    <name type="synonym">Astyanax fasciatus mexicanus</name>
    <dbReference type="NCBI Taxonomy" id="7994"/>
    <lineage>
        <taxon>Eukaryota</taxon>
        <taxon>Metazoa</taxon>
        <taxon>Chordata</taxon>
        <taxon>Craniata</taxon>
        <taxon>Vertebrata</taxon>
        <taxon>Euteleostomi</taxon>
        <taxon>Actinopterygii</taxon>
        <taxon>Neopterygii</taxon>
        <taxon>Teleostei</taxon>
        <taxon>Ostariophysi</taxon>
        <taxon>Characiformes</taxon>
        <taxon>Characoidei</taxon>
        <taxon>Acestrorhamphidae</taxon>
        <taxon>Acestrorhamphinae</taxon>
        <taxon>Astyanax</taxon>
    </lineage>
</organism>
<dbReference type="PANTHER" id="PTHR31102">
    <property type="match status" value="1"/>
</dbReference>
<evidence type="ECO:0000313" key="9">
    <source>
        <dbReference type="Ensembl" id="ENSAMXP00000048956.1"/>
    </source>
</evidence>
<keyword evidence="4 7" id="KW-1133">Transmembrane helix</keyword>
<feature type="transmembrane region" description="Helical" evidence="7">
    <location>
        <begin position="351"/>
        <end position="368"/>
    </location>
</feature>
<dbReference type="STRING" id="7994.ENSAMXP00000048956"/>
<dbReference type="Bgee" id="ENSAMXG00000042540">
    <property type="expression patterns" value="Expressed in camera-type eye and 14 other cell types or tissues"/>
</dbReference>
<evidence type="ECO:0000256" key="4">
    <source>
        <dbReference type="ARBA" id="ARBA00022989"/>
    </source>
</evidence>
<dbReference type="InterPro" id="IPR051843">
    <property type="entry name" value="CPA1_transporter"/>
</dbReference>
<reference evidence="10" key="1">
    <citation type="submission" date="2013-03" db="EMBL/GenBank/DDBJ databases">
        <authorList>
            <person name="Jeffery W."/>
            <person name="Warren W."/>
            <person name="Wilson R.K."/>
        </authorList>
    </citation>
    <scope>NUCLEOTIDE SEQUENCE</scope>
    <source>
        <strain evidence="10">female</strain>
    </source>
</reference>
<reference evidence="9" key="3">
    <citation type="submission" date="2025-08" db="UniProtKB">
        <authorList>
            <consortium name="Ensembl"/>
        </authorList>
    </citation>
    <scope>IDENTIFICATION</scope>
</reference>
<evidence type="ECO:0000256" key="5">
    <source>
        <dbReference type="ARBA" id="ARBA00023136"/>
    </source>
</evidence>
<evidence type="ECO:0000313" key="10">
    <source>
        <dbReference type="Proteomes" id="UP000018467"/>
    </source>
</evidence>
<keyword evidence="3 7" id="KW-0812">Transmembrane</keyword>
<feature type="transmembrane region" description="Helical" evidence="7">
    <location>
        <begin position="247"/>
        <end position="268"/>
    </location>
</feature>
<evidence type="ECO:0000256" key="2">
    <source>
        <dbReference type="ARBA" id="ARBA00007367"/>
    </source>
</evidence>
<keyword evidence="10" id="KW-1185">Reference proteome</keyword>
<dbReference type="GO" id="GO:0016020">
    <property type="term" value="C:membrane"/>
    <property type="evidence" value="ECO:0007669"/>
    <property type="project" value="UniProtKB-SubCell"/>
</dbReference>
<feature type="domain" description="Cation/H+ exchanger transmembrane" evidence="8">
    <location>
        <begin position="138"/>
        <end position="521"/>
    </location>
</feature>
<evidence type="ECO:0000256" key="7">
    <source>
        <dbReference type="SAM" id="Phobius"/>
    </source>
</evidence>
<dbReference type="GO" id="GO:0015297">
    <property type="term" value="F:antiporter activity"/>
    <property type="evidence" value="ECO:0007669"/>
    <property type="project" value="InterPro"/>
</dbReference>
<feature type="compositionally biased region" description="Polar residues" evidence="6">
    <location>
        <begin position="7"/>
        <end position="17"/>
    </location>
</feature>
<feature type="transmembrane region" description="Helical" evidence="7">
    <location>
        <begin position="289"/>
        <end position="313"/>
    </location>
</feature>
<feature type="transmembrane region" description="Helical" evidence="7">
    <location>
        <begin position="319"/>
        <end position="339"/>
    </location>
</feature>
<dbReference type="AlphaFoldDB" id="A0A3B1K4N3"/>
<evidence type="ECO:0000256" key="3">
    <source>
        <dbReference type="ARBA" id="ARBA00022692"/>
    </source>
</evidence>
<comment type="similarity">
    <text evidence="2">Belongs to the monovalent cation:proton antiporter 1 (CPA1) transporter (TC 2.A.36) family.</text>
</comment>
<evidence type="ECO:0000256" key="1">
    <source>
        <dbReference type="ARBA" id="ARBA00004141"/>
    </source>
</evidence>
<dbReference type="PANTHER" id="PTHR31102:SF23">
    <property type="entry name" value="SI:DKEY-162B23.4"/>
    <property type="match status" value="1"/>
</dbReference>
<feature type="transmembrane region" description="Helical" evidence="7">
    <location>
        <begin position="434"/>
        <end position="457"/>
    </location>
</feature>
<feature type="transmembrane region" description="Helical" evidence="7">
    <location>
        <begin position="498"/>
        <end position="523"/>
    </location>
</feature>
<evidence type="ECO:0000259" key="8">
    <source>
        <dbReference type="Pfam" id="PF00999"/>
    </source>
</evidence>
<dbReference type="Pfam" id="PF00999">
    <property type="entry name" value="Na_H_Exchanger"/>
    <property type="match status" value="1"/>
</dbReference>
<proteinExistence type="inferred from homology"/>
<feature type="transmembrane region" description="Helical" evidence="7">
    <location>
        <begin position="186"/>
        <end position="207"/>
    </location>
</feature>
<feature type="transmembrane region" description="Helical" evidence="7">
    <location>
        <begin position="128"/>
        <end position="147"/>
    </location>
</feature>
<feature type="transmembrane region" description="Helical" evidence="7">
    <location>
        <begin position="403"/>
        <end position="422"/>
    </location>
</feature>
<feature type="transmembrane region" description="Helical" evidence="7">
    <location>
        <begin position="95"/>
        <end position="116"/>
    </location>
</feature>
<dbReference type="GeneTree" id="ENSGT00390000013285"/>
<dbReference type="InParanoid" id="A0A3B1K4N3"/>
<reference evidence="10" key="2">
    <citation type="journal article" date="2014" name="Nat. Commun.">
        <title>The cavefish genome reveals candidate genes for eye loss.</title>
        <authorList>
            <person name="McGaugh S.E."/>
            <person name="Gross J.B."/>
            <person name="Aken B."/>
            <person name="Blin M."/>
            <person name="Borowsky R."/>
            <person name="Chalopin D."/>
            <person name="Hinaux H."/>
            <person name="Jeffery W.R."/>
            <person name="Keene A."/>
            <person name="Ma L."/>
            <person name="Minx P."/>
            <person name="Murphy D."/>
            <person name="O'Quin K.E."/>
            <person name="Retaux S."/>
            <person name="Rohner N."/>
            <person name="Searle S.M."/>
            <person name="Stahl B.A."/>
            <person name="Tabin C."/>
            <person name="Volff J.N."/>
            <person name="Yoshizawa M."/>
            <person name="Warren W.C."/>
        </authorList>
    </citation>
    <scope>NUCLEOTIDE SEQUENCE [LARGE SCALE GENOMIC DNA]</scope>
    <source>
        <strain evidence="10">female</strain>
    </source>
</reference>
<evidence type="ECO:0000256" key="6">
    <source>
        <dbReference type="SAM" id="MobiDB-lite"/>
    </source>
</evidence>
<name>A0A3B1K4N3_ASTMX</name>
<feature type="transmembrane region" description="Helical" evidence="7">
    <location>
        <begin position="219"/>
        <end position="241"/>
    </location>
</feature>
<feature type="transmembrane region" description="Helical" evidence="7">
    <location>
        <begin position="159"/>
        <end position="180"/>
    </location>
</feature>
<feature type="region of interest" description="Disordered" evidence="6">
    <location>
        <begin position="1"/>
        <end position="22"/>
    </location>
</feature>
<comment type="subcellular location">
    <subcellularLocation>
        <location evidence="1">Membrane</location>
        <topology evidence="1">Multi-pass membrane protein</topology>
    </subcellularLocation>
</comment>
<dbReference type="InterPro" id="IPR006153">
    <property type="entry name" value="Cation/H_exchanger_TM"/>
</dbReference>
<dbReference type="Proteomes" id="UP000018467">
    <property type="component" value="Unassembled WGS sequence"/>
</dbReference>
<protein>
    <recommendedName>
        <fullName evidence="8">Cation/H+ exchanger transmembrane domain-containing protein</fullName>
    </recommendedName>
</protein>
<dbReference type="GO" id="GO:1902600">
    <property type="term" value="P:proton transmembrane transport"/>
    <property type="evidence" value="ECO:0007669"/>
    <property type="project" value="InterPro"/>
</dbReference>
<sequence length="557" mass="59292">MDDVQSRPHSSRSVCSQRTEDEAPVVGNHAEHHLSVNQTLQVLVKRPDSPSTTVTEEMVFIPRVVHSVDACTNTDPPHKCCGWLRRLCPCPPRGLLASIITKLSMAGVLFGVVWSITEKECLPGGNLFGIVSVFLCALTAGKLVELIRLPNLPPVPPLLGMLLAGVLLRNIPVVTEAVYIDYRWSASLRNIALAVILVRAGLGLDAAALKKLKAVCARVAIMPCVIEASTVALISYCLMGLPWIWGFILGFVLGAVSPAVLVPSMLLLQKQGYGAEQGIPSLLMAACSFDDILAITGFTTCLGIAFATGSTWFNVLRGGLEVLGGMAAGVAFGFFLRYFPSRDQKDLPLKRSFLLLGLAVFAVFGSNVAGFPGSGGLCTLILALIAGMGWRKAKVPVEEIVGQVWDVFQPLLFGLIGAEITISTLDPNSVGLGIATLLICITVRVFVTFVMVLCAGFNKKEKLFISLAWLPKATVQAAIGSTALDVARSKQDSQMQKYGMDVLTVAVVAILITAPIGALIIGLCGPRLLQKPKNPEWAVSQSALSGSDTPVTYESAI</sequence>
<accession>A0A3B1K4N3</accession>
<keyword evidence="5 7" id="KW-0472">Membrane</keyword>